<sequence>MSEGHDSGCESWVYPAAVPTPPTSLRSSSPASSATSLRSFHYFDTLRPMAASPPNLSNNTCFLPNSEPLFLSSSSYPFLGSRSMVSFEGEGGKGSFFRAFDMDDNGEDCMEDYFHQPEKKRRLSANQVLFLEKSFDQDNKLEPDRKTKLAKDLGLQPRQVAIWFQNRRARWKTKQMEKDYETLHHSYQTLRANYDNLLKEKDNLKAQVASLTEKVVARGKQEGEEAKRGSLMESVSEDISTGRSDIMDSESPHSALLEPAHQSELSQEQQQHNPTNPLYPSSYLFPKLEDVDYSHPPHTSSNFGFPDEDHALWTWAY</sequence>
<accession>A0A371IA78</accession>
<evidence type="ECO:0000313" key="14">
    <source>
        <dbReference type="EMBL" id="RDY11905.1"/>
    </source>
</evidence>
<dbReference type="PRINTS" id="PR00031">
    <property type="entry name" value="HTHREPRESSR"/>
</dbReference>
<protein>
    <recommendedName>
        <fullName evidence="10">Homeobox-leucine zipper protein</fullName>
    </recommendedName>
    <alternativeName>
        <fullName evidence="10">HD-ZIP protein</fullName>
    </alternativeName>
    <alternativeName>
        <fullName evidence="10">Homeodomain transcription factor</fullName>
    </alternativeName>
</protein>
<keyword evidence="2 10" id="KW-0805">Transcription regulation</keyword>
<keyword evidence="3 8" id="KW-0238">DNA-binding</keyword>
<evidence type="ECO:0000256" key="8">
    <source>
        <dbReference type="PROSITE-ProRule" id="PRU00108"/>
    </source>
</evidence>
<keyword evidence="5 10" id="KW-0804">Transcription</keyword>
<dbReference type="InterPro" id="IPR000047">
    <property type="entry name" value="HTH_motif"/>
</dbReference>
<dbReference type="InterPro" id="IPR003106">
    <property type="entry name" value="Leu_zip_homeo"/>
</dbReference>
<dbReference type="PROSITE" id="PS00027">
    <property type="entry name" value="HOMEOBOX_1"/>
    <property type="match status" value="1"/>
</dbReference>
<dbReference type="InterPro" id="IPR045224">
    <property type="entry name" value="HDZip_class_I_plant"/>
</dbReference>
<evidence type="ECO:0000256" key="2">
    <source>
        <dbReference type="ARBA" id="ARBA00023015"/>
    </source>
</evidence>
<comment type="similarity">
    <text evidence="7 10">Belongs to the HD-ZIP homeobox family. Class I subfamily.</text>
</comment>
<feature type="DNA-binding region" description="Homeobox" evidence="8">
    <location>
        <begin position="116"/>
        <end position="175"/>
    </location>
</feature>
<feature type="coiled-coil region" evidence="11">
    <location>
        <begin position="187"/>
        <end position="214"/>
    </location>
</feature>
<dbReference type="InterPro" id="IPR001356">
    <property type="entry name" value="HD"/>
</dbReference>
<dbReference type="GO" id="GO:0000976">
    <property type="term" value="F:transcription cis-regulatory region binding"/>
    <property type="evidence" value="ECO:0007669"/>
    <property type="project" value="UniProtKB-ARBA"/>
</dbReference>
<dbReference type="InterPro" id="IPR009057">
    <property type="entry name" value="Homeodomain-like_sf"/>
</dbReference>
<dbReference type="AlphaFoldDB" id="A0A371IA78"/>
<dbReference type="Pfam" id="PF00046">
    <property type="entry name" value="Homeodomain"/>
    <property type="match status" value="1"/>
</dbReference>
<feature type="domain" description="Homeobox" evidence="13">
    <location>
        <begin position="114"/>
        <end position="174"/>
    </location>
</feature>
<dbReference type="SMART" id="SM00389">
    <property type="entry name" value="HOX"/>
    <property type="match status" value="1"/>
</dbReference>
<comment type="function">
    <text evidence="10">Transcription factor.</text>
</comment>
<keyword evidence="11" id="KW-0175">Coiled coil</keyword>
<feature type="non-terminal residue" evidence="14">
    <location>
        <position position="1"/>
    </location>
</feature>
<evidence type="ECO:0000256" key="7">
    <source>
        <dbReference type="ARBA" id="ARBA00025748"/>
    </source>
</evidence>
<dbReference type="CDD" id="cd00086">
    <property type="entry name" value="homeodomain"/>
    <property type="match status" value="1"/>
</dbReference>
<dbReference type="EMBL" id="QJKJ01000557">
    <property type="protein sequence ID" value="RDY11905.1"/>
    <property type="molecule type" value="Genomic_DNA"/>
</dbReference>
<reference evidence="14" key="1">
    <citation type="submission" date="2018-05" db="EMBL/GenBank/DDBJ databases">
        <title>Draft genome of Mucuna pruriens seed.</title>
        <authorList>
            <person name="Nnadi N.E."/>
            <person name="Vos R."/>
            <person name="Hasami M.H."/>
            <person name="Devisetty U.K."/>
            <person name="Aguiy J.C."/>
        </authorList>
    </citation>
    <scope>NUCLEOTIDE SEQUENCE [LARGE SCALE GENOMIC DNA]</scope>
    <source>
        <strain evidence="14">JCA_2017</strain>
    </source>
</reference>
<dbReference type="Proteomes" id="UP000257109">
    <property type="component" value="Unassembled WGS sequence"/>
</dbReference>
<dbReference type="Gene3D" id="1.10.10.60">
    <property type="entry name" value="Homeodomain-like"/>
    <property type="match status" value="1"/>
</dbReference>
<keyword evidence="6 8" id="KW-0539">Nucleus</keyword>
<dbReference type="PANTHER" id="PTHR24326:SF606">
    <property type="entry name" value="HOMEOBOX-LEUCINE ZIPPER PROTEIN ATHB-54"/>
    <property type="match status" value="1"/>
</dbReference>
<keyword evidence="15" id="KW-1185">Reference proteome</keyword>
<evidence type="ECO:0000259" key="13">
    <source>
        <dbReference type="PROSITE" id="PS50071"/>
    </source>
</evidence>
<dbReference type="GO" id="GO:0005634">
    <property type="term" value="C:nucleus"/>
    <property type="evidence" value="ECO:0007669"/>
    <property type="project" value="UniProtKB-SubCell"/>
</dbReference>
<evidence type="ECO:0000256" key="11">
    <source>
        <dbReference type="SAM" id="Coils"/>
    </source>
</evidence>
<dbReference type="Pfam" id="PF02183">
    <property type="entry name" value="HALZ"/>
    <property type="match status" value="1"/>
</dbReference>
<dbReference type="FunFam" id="1.10.10.60:FF:000144">
    <property type="entry name" value="homeobox-leucine zipper protein ATHB-6-like"/>
    <property type="match status" value="1"/>
</dbReference>
<evidence type="ECO:0000256" key="12">
    <source>
        <dbReference type="SAM" id="MobiDB-lite"/>
    </source>
</evidence>
<evidence type="ECO:0000256" key="1">
    <source>
        <dbReference type="ARBA" id="ARBA00004123"/>
    </source>
</evidence>
<comment type="caution">
    <text evidence="14">The sequence shown here is derived from an EMBL/GenBank/DDBJ whole genome shotgun (WGS) entry which is preliminary data.</text>
</comment>
<evidence type="ECO:0000313" key="15">
    <source>
        <dbReference type="Proteomes" id="UP000257109"/>
    </source>
</evidence>
<evidence type="ECO:0000256" key="5">
    <source>
        <dbReference type="ARBA" id="ARBA00023163"/>
    </source>
</evidence>
<evidence type="ECO:0000256" key="4">
    <source>
        <dbReference type="ARBA" id="ARBA00023155"/>
    </source>
</evidence>
<organism evidence="14 15">
    <name type="scientific">Mucuna pruriens</name>
    <name type="common">Velvet bean</name>
    <name type="synonym">Dolichos pruriens</name>
    <dbReference type="NCBI Taxonomy" id="157652"/>
    <lineage>
        <taxon>Eukaryota</taxon>
        <taxon>Viridiplantae</taxon>
        <taxon>Streptophyta</taxon>
        <taxon>Embryophyta</taxon>
        <taxon>Tracheophyta</taxon>
        <taxon>Spermatophyta</taxon>
        <taxon>Magnoliopsida</taxon>
        <taxon>eudicotyledons</taxon>
        <taxon>Gunneridae</taxon>
        <taxon>Pentapetalae</taxon>
        <taxon>rosids</taxon>
        <taxon>fabids</taxon>
        <taxon>Fabales</taxon>
        <taxon>Fabaceae</taxon>
        <taxon>Papilionoideae</taxon>
        <taxon>50 kb inversion clade</taxon>
        <taxon>NPAAA clade</taxon>
        <taxon>indigoferoid/millettioid clade</taxon>
        <taxon>Phaseoleae</taxon>
        <taxon>Mucuna</taxon>
    </lineage>
</organism>
<evidence type="ECO:0000256" key="6">
    <source>
        <dbReference type="ARBA" id="ARBA00023242"/>
    </source>
</evidence>
<keyword evidence="4 8" id="KW-0371">Homeobox</keyword>
<evidence type="ECO:0000256" key="10">
    <source>
        <dbReference type="RuleBase" id="RU369038"/>
    </source>
</evidence>
<dbReference type="SUPFAM" id="SSF46689">
    <property type="entry name" value="Homeodomain-like"/>
    <property type="match status" value="1"/>
</dbReference>
<feature type="region of interest" description="Disordered" evidence="12">
    <location>
        <begin position="220"/>
        <end position="281"/>
    </location>
</feature>
<feature type="compositionally biased region" description="Low complexity" evidence="12">
    <location>
        <begin position="262"/>
        <end position="272"/>
    </location>
</feature>
<gene>
    <name evidence="14" type="primary">HAT5</name>
    <name evidence="14" type="ORF">CR513_03366</name>
</gene>
<name>A0A371IA78_MUCPR</name>
<evidence type="ECO:0000256" key="9">
    <source>
        <dbReference type="RuleBase" id="RU000682"/>
    </source>
</evidence>
<comment type="subcellular location">
    <subcellularLocation>
        <location evidence="1 8 9">Nucleus</location>
    </subcellularLocation>
</comment>
<evidence type="ECO:0000256" key="3">
    <source>
        <dbReference type="ARBA" id="ARBA00023125"/>
    </source>
</evidence>
<dbReference type="PROSITE" id="PS50071">
    <property type="entry name" value="HOMEOBOX_2"/>
    <property type="match status" value="1"/>
</dbReference>
<proteinExistence type="inferred from homology"/>
<feature type="compositionally biased region" description="Basic and acidic residues" evidence="12">
    <location>
        <begin position="220"/>
        <end position="230"/>
    </location>
</feature>
<dbReference type="PANTHER" id="PTHR24326">
    <property type="entry name" value="HOMEOBOX-LEUCINE ZIPPER PROTEIN"/>
    <property type="match status" value="1"/>
</dbReference>
<dbReference type="GO" id="GO:0000981">
    <property type="term" value="F:DNA-binding transcription factor activity, RNA polymerase II-specific"/>
    <property type="evidence" value="ECO:0007669"/>
    <property type="project" value="UniProtKB-UniRule"/>
</dbReference>
<dbReference type="InterPro" id="IPR017970">
    <property type="entry name" value="Homeobox_CS"/>
</dbReference>
<dbReference type="GO" id="GO:0045893">
    <property type="term" value="P:positive regulation of DNA-templated transcription"/>
    <property type="evidence" value="ECO:0007669"/>
    <property type="project" value="TreeGrafter"/>
</dbReference>
<dbReference type="OrthoDB" id="6159439at2759"/>